<keyword evidence="11" id="KW-0520">NAD</keyword>
<feature type="compositionally biased region" description="Polar residues" evidence="15">
    <location>
        <begin position="293"/>
        <end position="303"/>
    </location>
</feature>
<dbReference type="Pfam" id="PF01467">
    <property type="entry name" value="CTP_transf_like"/>
    <property type="match status" value="1"/>
</dbReference>
<evidence type="ECO:0000256" key="14">
    <source>
        <dbReference type="ARBA" id="ARBA00049001"/>
    </source>
</evidence>
<evidence type="ECO:0000256" key="12">
    <source>
        <dbReference type="ARBA" id="ARBA00023242"/>
    </source>
</evidence>
<proteinExistence type="inferred from homology"/>
<evidence type="ECO:0000256" key="4">
    <source>
        <dbReference type="ARBA" id="ARBA00007064"/>
    </source>
</evidence>
<comment type="catalytic activity">
    <reaction evidence="14">
        <text>beta-nicotinamide D-ribonucleotide + ATP + H(+) = diphosphate + NAD(+)</text>
        <dbReference type="Rhea" id="RHEA:21360"/>
        <dbReference type="ChEBI" id="CHEBI:14649"/>
        <dbReference type="ChEBI" id="CHEBI:15378"/>
        <dbReference type="ChEBI" id="CHEBI:30616"/>
        <dbReference type="ChEBI" id="CHEBI:33019"/>
        <dbReference type="ChEBI" id="CHEBI:57540"/>
        <dbReference type="EC" id="2.7.7.1"/>
    </reaction>
</comment>
<gene>
    <name evidence="17" type="ORF">PAN0_008d3654</name>
</gene>
<keyword evidence="18" id="KW-1185">Reference proteome</keyword>
<accession>A0A081CFJ1</accession>
<dbReference type="Proteomes" id="UP000053758">
    <property type="component" value="Unassembled WGS sequence"/>
</dbReference>
<dbReference type="GO" id="GO:0004515">
    <property type="term" value="F:nicotinate-nucleotide adenylyltransferase activity"/>
    <property type="evidence" value="ECO:0007669"/>
    <property type="project" value="UniProtKB-EC"/>
</dbReference>
<keyword evidence="12" id="KW-0539">Nucleus</keyword>
<evidence type="ECO:0000256" key="6">
    <source>
        <dbReference type="ARBA" id="ARBA00022642"/>
    </source>
</evidence>
<dbReference type="InterPro" id="IPR014729">
    <property type="entry name" value="Rossmann-like_a/b/a_fold"/>
</dbReference>
<feature type="region of interest" description="Disordered" evidence="15">
    <location>
        <begin position="1"/>
        <end position="72"/>
    </location>
</feature>
<keyword evidence="5" id="KW-0597">Phosphoprotein</keyword>
<comment type="pathway">
    <text evidence="3">Cofactor biosynthesis; NAD(+) biosynthesis; deamido-NAD(+) from nicotinate D-ribonucleotide: step 1/1.</text>
</comment>
<dbReference type="GeneID" id="26304486"/>
<organism evidence="17">
    <name type="scientific">Pseudozyma antarctica</name>
    <name type="common">Yeast</name>
    <name type="synonym">Candida antarctica</name>
    <dbReference type="NCBI Taxonomy" id="84753"/>
    <lineage>
        <taxon>Eukaryota</taxon>
        <taxon>Fungi</taxon>
        <taxon>Dikarya</taxon>
        <taxon>Basidiomycota</taxon>
        <taxon>Ustilaginomycotina</taxon>
        <taxon>Ustilaginomycetes</taxon>
        <taxon>Ustilaginales</taxon>
        <taxon>Ustilaginaceae</taxon>
        <taxon>Moesziomyces</taxon>
    </lineage>
</organism>
<protein>
    <submittedName>
        <fullName evidence="17">Nicotinic acid mononucleotide adenylyltransferase</fullName>
    </submittedName>
</protein>
<dbReference type="InterPro" id="IPR005248">
    <property type="entry name" value="NadD/NMNAT"/>
</dbReference>
<dbReference type="GO" id="GO:0005524">
    <property type="term" value="F:ATP binding"/>
    <property type="evidence" value="ECO:0007669"/>
    <property type="project" value="UniProtKB-KW"/>
</dbReference>
<evidence type="ECO:0000256" key="3">
    <source>
        <dbReference type="ARBA" id="ARBA00005019"/>
    </source>
</evidence>
<evidence type="ECO:0000313" key="18">
    <source>
        <dbReference type="Proteomes" id="UP000053758"/>
    </source>
</evidence>
<dbReference type="InterPro" id="IPR045094">
    <property type="entry name" value="NMNAT_euk"/>
</dbReference>
<dbReference type="HOGENOM" id="CLU_033366_5_1_1"/>
<feature type="compositionally biased region" description="Basic and acidic residues" evidence="15">
    <location>
        <begin position="216"/>
        <end position="241"/>
    </location>
</feature>
<evidence type="ECO:0000256" key="5">
    <source>
        <dbReference type="ARBA" id="ARBA00022553"/>
    </source>
</evidence>
<feature type="compositionally biased region" description="Low complexity" evidence="15">
    <location>
        <begin position="304"/>
        <end position="318"/>
    </location>
</feature>
<keyword evidence="9" id="KW-0547">Nucleotide-binding</keyword>
<dbReference type="NCBIfam" id="TIGR00482">
    <property type="entry name" value="nicotinate (nicotinamide) nucleotide adenylyltransferase"/>
    <property type="match status" value="1"/>
</dbReference>
<keyword evidence="8 17" id="KW-0548">Nucleotidyltransferase</keyword>
<evidence type="ECO:0000259" key="16">
    <source>
        <dbReference type="Pfam" id="PF01467"/>
    </source>
</evidence>
<name>A0A081CFJ1_PSEA2</name>
<comment type="pathway">
    <text evidence="2">Cofactor biosynthesis; NAD(+) biosynthesis; NAD(+) from nicotinamide D-ribonucleotide: step 1/1.</text>
</comment>
<evidence type="ECO:0000256" key="11">
    <source>
        <dbReference type="ARBA" id="ARBA00023027"/>
    </source>
</evidence>
<dbReference type="UniPathway" id="UPA00253">
    <property type="reaction ID" value="UER00332"/>
</dbReference>
<feature type="domain" description="Cytidyltransferase-like" evidence="16">
    <location>
        <begin position="398"/>
        <end position="589"/>
    </location>
</feature>
<keyword evidence="7 17" id="KW-0808">Transferase</keyword>
<evidence type="ECO:0000256" key="13">
    <source>
        <dbReference type="ARBA" id="ARBA00048721"/>
    </source>
</evidence>
<dbReference type="EMBL" id="DF830075">
    <property type="protein sequence ID" value="GAK65437.1"/>
    <property type="molecule type" value="Genomic_DNA"/>
</dbReference>
<feature type="compositionally biased region" description="Low complexity" evidence="15">
    <location>
        <begin position="242"/>
        <end position="253"/>
    </location>
</feature>
<dbReference type="GO" id="GO:0005634">
    <property type="term" value="C:nucleus"/>
    <property type="evidence" value="ECO:0007669"/>
    <property type="project" value="UniProtKB-SubCell"/>
</dbReference>
<dbReference type="CDD" id="cd09286">
    <property type="entry name" value="NMNAT_Eukarya"/>
    <property type="match status" value="1"/>
</dbReference>
<evidence type="ECO:0000256" key="9">
    <source>
        <dbReference type="ARBA" id="ARBA00022741"/>
    </source>
</evidence>
<dbReference type="PANTHER" id="PTHR12039:SF0">
    <property type="entry name" value="NICOTINAMIDE-NUCLEOTIDE ADENYLYLTRANSFERASE"/>
    <property type="match status" value="1"/>
</dbReference>
<comment type="subcellular location">
    <subcellularLocation>
        <location evidence="1">Nucleus</location>
    </subcellularLocation>
</comment>
<evidence type="ECO:0000256" key="10">
    <source>
        <dbReference type="ARBA" id="ARBA00022840"/>
    </source>
</evidence>
<dbReference type="Gene3D" id="3.40.50.620">
    <property type="entry name" value="HUPs"/>
    <property type="match status" value="1"/>
</dbReference>
<evidence type="ECO:0000313" key="17">
    <source>
        <dbReference type="EMBL" id="GAK65437.1"/>
    </source>
</evidence>
<evidence type="ECO:0000256" key="2">
    <source>
        <dbReference type="ARBA" id="ARBA00004658"/>
    </source>
</evidence>
<feature type="compositionally biased region" description="Low complexity" evidence="15">
    <location>
        <begin position="22"/>
        <end position="43"/>
    </location>
</feature>
<dbReference type="AlphaFoldDB" id="A0A081CFJ1"/>
<dbReference type="GO" id="GO:0009435">
    <property type="term" value="P:NAD+ biosynthetic process"/>
    <property type="evidence" value="ECO:0007669"/>
    <property type="project" value="UniProtKB-UniPathway"/>
</dbReference>
<evidence type="ECO:0000256" key="15">
    <source>
        <dbReference type="SAM" id="MobiDB-lite"/>
    </source>
</evidence>
<dbReference type="SUPFAM" id="SSF52374">
    <property type="entry name" value="Nucleotidylyl transferase"/>
    <property type="match status" value="1"/>
</dbReference>
<feature type="region of interest" description="Disordered" evidence="15">
    <location>
        <begin position="84"/>
        <end position="379"/>
    </location>
</feature>
<dbReference type="RefSeq" id="XP_014656641.1">
    <property type="nucleotide sequence ID" value="XM_014801155.1"/>
</dbReference>
<comment type="catalytic activity">
    <reaction evidence="13">
        <text>nicotinate beta-D-ribonucleotide + ATP + H(+) = deamido-NAD(+) + diphosphate</text>
        <dbReference type="Rhea" id="RHEA:22860"/>
        <dbReference type="ChEBI" id="CHEBI:15378"/>
        <dbReference type="ChEBI" id="CHEBI:30616"/>
        <dbReference type="ChEBI" id="CHEBI:33019"/>
        <dbReference type="ChEBI" id="CHEBI:57502"/>
        <dbReference type="ChEBI" id="CHEBI:58437"/>
        <dbReference type="EC" id="2.7.7.18"/>
    </reaction>
</comment>
<dbReference type="InterPro" id="IPR004821">
    <property type="entry name" value="Cyt_trans-like"/>
</dbReference>
<keyword evidence="10" id="KW-0067">ATP-binding</keyword>
<reference evidence="17" key="1">
    <citation type="submission" date="2014-07" db="EMBL/GenBank/DDBJ databases">
        <title>Draft genome sequence of the yeast Pseudozyma antarctica JCM 10317 known as a producer of lipase B which used in a wide range of industrial applications.</title>
        <authorList>
            <person name="Morita T."/>
            <person name="Saika A."/>
            <person name="Koike H."/>
        </authorList>
    </citation>
    <scope>NUCLEOTIDE SEQUENCE</scope>
    <source>
        <strain evidence="17">JCM 10317</strain>
    </source>
</reference>
<keyword evidence="6" id="KW-0662">Pyridine nucleotide biosynthesis</keyword>
<dbReference type="FunFam" id="3.40.50.620:FF:000074">
    <property type="entry name" value="Nicotinamide-nucleotide adenylyltransferase"/>
    <property type="match status" value="1"/>
</dbReference>
<sequence>MSRQTHPRRANADCTDPLVSSLAVAAPRSASDARSRRLSTTRSDPNRAPNQPTAPMPRMTDSQAGPGGPSSLKFAALSVQSFHLDSPPFTGAAVGGAGPLDEAGQRLSSHDSDPSSHASEASGSSNRPPGSPQRTTRQSRTAGGSSPLSKATSISSADDQDPYTRSHSQSRVLPASPQSHDPSVKTPTAERQSLLSGMTSSTSDDANGASSGHSQSDGRTHTSSQYDRDVPQWDLDEKLSSREASSASLATLSPNKPVLGLTSTATSEAAKRPSPHGWEASGEANHRDAHSSRGPSAWTQRTNSSHSSQSRSSPVPQSAEDRPAYSQFSEDLDAQEDAGSSAAERDDEVDGVEGLSPDIRLRDGRVPQQGQTKEDYTFPRHRLPTKMRDESRTPLVIVACGSFSPPTYLHLRIFEMAKDQIMESGKYELLAGYYSPVSDYYKKEGLAKATHRVRMCELAVEKTSTWLMVDAWESLQDEYQRTAVVLDHFHEEINGPTDGGVILSDGSRKNVKIMLLAGGDLIQSMGEPGVWATADLHHILGQYGCLIVERTGADVWSFLLSHDLLWKYRRNLKIVKQTIYNDISSSKVRLFVRRGQSIKYLLPNSVIQYIEKEGLYRLPLDEDLKAEPEHPNW</sequence>
<dbReference type="InterPro" id="IPR051182">
    <property type="entry name" value="Euk_NMN_adenylyltrnsfrase"/>
</dbReference>
<feature type="compositionally biased region" description="Low complexity" evidence="15">
    <location>
        <begin position="115"/>
        <end position="125"/>
    </location>
</feature>
<comment type="similarity">
    <text evidence="4">Belongs to the eukaryotic NMN adenylyltransferase family.</text>
</comment>
<dbReference type="PANTHER" id="PTHR12039">
    <property type="entry name" value="NICOTINAMIDE MONONUCLEOTIDE ADENYLYLTRANSFERASE"/>
    <property type="match status" value="1"/>
</dbReference>
<feature type="compositionally biased region" description="Polar residues" evidence="15">
    <location>
        <begin position="126"/>
        <end position="215"/>
    </location>
</feature>
<dbReference type="GO" id="GO:0000309">
    <property type="term" value="F:nicotinamide-nucleotide adenylyltransferase activity"/>
    <property type="evidence" value="ECO:0007669"/>
    <property type="project" value="UniProtKB-EC"/>
</dbReference>
<evidence type="ECO:0000256" key="8">
    <source>
        <dbReference type="ARBA" id="ARBA00022695"/>
    </source>
</evidence>
<evidence type="ECO:0000256" key="1">
    <source>
        <dbReference type="ARBA" id="ARBA00004123"/>
    </source>
</evidence>
<evidence type="ECO:0000256" key="7">
    <source>
        <dbReference type="ARBA" id="ARBA00022679"/>
    </source>
</evidence>